<evidence type="ECO:0000313" key="5">
    <source>
        <dbReference type="Proteomes" id="UP000639772"/>
    </source>
</evidence>
<name>A0A835Q198_VANPL</name>
<keyword evidence="4" id="KW-1185">Reference proteome</keyword>
<dbReference type="EMBL" id="JADCNL010000011">
    <property type="protein sequence ID" value="KAG0460917.1"/>
    <property type="molecule type" value="Genomic_DNA"/>
</dbReference>
<dbReference type="InterPro" id="IPR044730">
    <property type="entry name" value="RNase_H-like_dom_plant"/>
</dbReference>
<dbReference type="OrthoDB" id="588006at2759"/>
<dbReference type="InterPro" id="IPR053151">
    <property type="entry name" value="RNase_H-like"/>
</dbReference>
<comment type="caution">
    <text evidence="3">The sequence shown here is derived from an EMBL/GenBank/DDBJ whole genome shotgun (WGS) entry which is preliminary data.</text>
</comment>
<dbReference type="PANTHER" id="PTHR47723:SF19">
    <property type="entry name" value="POLYNUCLEOTIDYL TRANSFERASE, RIBONUCLEASE H-LIKE SUPERFAMILY PROTEIN"/>
    <property type="match status" value="1"/>
</dbReference>
<dbReference type="AlphaFoldDB" id="A0A835Q198"/>
<proteinExistence type="predicted"/>
<dbReference type="Gene3D" id="3.30.420.10">
    <property type="entry name" value="Ribonuclease H-like superfamily/Ribonuclease H"/>
    <property type="match status" value="1"/>
</dbReference>
<dbReference type="InterPro" id="IPR012337">
    <property type="entry name" value="RNaseH-like_sf"/>
</dbReference>
<gene>
    <name evidence="3" type="ORF">HPP92_020866</name>
    <name evidence="2" type="ORF">HPP92_021214</name>
</gene>
<dbReference type="EMBL" id="JADCNM010000011">
    <property type="protein sequence ID" value="KAG0462390.1"/>
    <property type="molecule type" value="Genomic_DNA"/>
</dbReference>
<dbReference type="Pfam" id="PF13456">
    <property type="entry name" value="RVT_3"/>
    <property type="match status" value="1"/>
</dbReference>
<dbReference type="InterPro" id="IPR002156">
    <property type="entry name" value="RNaseH_domain"/>
</dbReference>
<dbReference type="GO" id="GO:0003676">
    <property type="term" value="F:nucleic acid binding"/>
    <property type="evidence" value="ECO:0007669"/>
    <property type="project" value="InterPro"/>
</dbReference>
<organism evidence="3 5">
    <name type="scientific">Vanilla planifolia</name>
    <name type="common">Vanilla</name>
    <dbReference type="NCBI Taxonomy" id="51239"/>
    <lineage>
        <taxon>Eukaryota</taxon>
        <taxon>Viridiplantae</taxon>
        <taxon>Streptophyta</taxon>
        <taxon>Embryophyta</taxon>
        <taxon>Tracheophyta</taxon>
        <taxon>Spermatophyta</taxon>
        <taxon>Magnoliopsida</taxon>
        <taxon>Liliopsida</taxon>
        <taxon>Asparagales</taxon>
        <taxon>Orchidaceae</taxon>
        <taxon>Vanilloideae</taxon>
        <taxon>Vanilleae</taxon>
        <taxon>Vanilla</taxon>
    </lineage>
</organism>
<accession>A0A835Q198</accession>
<dbReference type="Proteomes" id="UP000636800">
    <property type="component" value="Chromosome 11"/>
</dbReference>
<evidence type="ECO:0000313" key="3">
    <source>
        <dbReference type="EMBL" id="KAG0462390.1"/>
    </source>
</evidence>
<dbReference type="Proteomes" id="UP000639772">
    <property type="component" value="Chromosome 11"/>
</dbReference>
<reference evidence="4 5" key="1">
    <citation type="journal article" date="2020" name="Nat. Food">
        <title>A phased Vanilla planifolia genome enables genetic improvement of flavour and production.</title>
        <authorList>
            <person name="Hasing T."/>
            <person name="Tang H."/>
            <person name="Brym M."/>
            <person name="Khazi F."/>
            <person name="Huang T."/>
            <person name="Chambers A.H."/>
        </authorList>
    </citation>
    <scope>NUCLEOTIDE SEQUENCE [LARGE SCALE GENOMIC DNA]</scope>
    <source>
        <tissue evidence="3">Leaf</tissue>
    </source>
</reference>
<dbReference type="GO" id="GO:0004523">
    <property type="term" value="F:RNA-DNA hybrid ribonuclease activity"/>
    <property type="evidence" value="ECO:0007669"/>
    <property type="project" value="InterPro"/>
</dbReference>
<feature type="domain" description="RNase H type-1" evidence="1">
    <location>
        <begin position="37"/>
        <end position="157"/>
    </location>
</feature>
<evidence type="ECO:0000259" key="1">
    <source>
        <dbReference type="Pfam" id="PF13456"/>
    </source>
</evidence>
<sequence length="166" mass="18654">MLYNVYPTLPNGNLYNSSELCIALPWVPPPVGWIKINYDAAVGDDFAGIGFIIRDHRGRPLLVVGKRFFSRSCEAMEVQAILEALDVVRHTFFELHAAVEVQTDSMFLLQEVHNLLEQPPMGGFFSATIEHARSLSALRIEHVHREGNAPADWVVRAACFTDFTWG</sequence>
<dbReference type="InterPro" id="IPR036397">
    <property type="entry name" value="RNaseH_sf"/>
</dbReference>
<evidence type="ECO:0000313" key="2">
    <source>
        <dbReference type="EMBL" id="KAG0460917.1"/>
    </source>
</evidence>
<evidence type="ECO:0000313" key="4">
    <source>
        <dbReference type="Proteomes" id="UP000636800"/>
    </source>
</evidence>
<dbReference type="PANTHER" id="PTHR47723">
    <property type="entry name" value="OS05G0353850 PROTEIN"/>
    <property type="match status" value="1"/>
</dbReference>
<dbReference type="CDD" id="cd06222">
    <property type="entry name" value="RNase_H_like"/>
    <property type="match status" value="1"/>
</dbReference>
<protein>
    <recommendedName>
        <fullName evidence="1">RNase H type-1 domain-containing protein</fullName>
    </recommendedName>
</protein>
<dbReference type="SUPFAM" id="SSF53098">
    <property type="entry name" value="Ribonuclease H-like"/>
    <property type="match status" value="1"/>
</dbReference>